<comment type="caution">
    <text evidence="17">The sequence shown here is derived from an EMBL/GenBank/DDBJ whole genome shotgun (WGS) entry which is preliminary data.</text>
</comment>
<evidence type="ECO:0000313" key="17">
    <source>
        <dbReference type="EMBL" id="KAJ4756306.1"/>
    </source>
</evidence>
<feature type="transmembrane region" description="Helical" evidence="15">
    <location>
        <begin position="70"/>
        <end position="95"/>
    </location>
</feature>
<evidence type="ECO:0000256" key="4">
    <source>
        <dbReference type="ARBA" id="ARBA00012483"/>
    </source>
</evidence>
<dbReference type="GO" id="GO:0061630">
    <property type="term" value="F:ubiquitin protein ligase activity"/>
    <property type="evidence" value="ECO:0007669"/>
    <property type="project" value="UniProtKB-EC"/>
</dbReference>
<reference evidence="17" key="1">
    <citation type="submission" date="2022-08" db="EMBL/GenBank/DDBJ databases">
        <authorList>
            <person name="Marques A."/>
        </authorList>
    </citation>
    <scope>NUCLEOTIDE SEQUENCE</scope>
    <source>
        <strain evidence="17">RhyPub2mFocal</strain>
        <tissue evidence="17">Leaves</tissue>
    </source>
</reference>
<comment type="subcellular location">
    <subcellularLocation>
        <location evidence="2">Membrane</location>
        <topology evidence="2">Single-pass membrane protein</topology>
    </subcellularLocation>
</comment>
<evidence type="ECO:0000256" key="9">
    <source>
        <dbReference type="ARBA" id="ARBA00022786"/>
    </source>
</evidence>
<evidence type="ECO:0000256" key="10">
    <source>
        <dbReference type="ARBA" id="ARBA00022833"/>
    </source>
</evidence>
<dbReference type="GO" id="GO:0016020">
    <property type="term" value="C:membrane"/>
    <property type="evidence" value="ECO:0007669"/>
    <property type="project" value="UniProtKB-SubCell"/>
</dbReference>
<dbReference type="Gene3D" id="3.30.40.10">
    <property type="entry name" value="Zinc/RING finger domain, C3HC4 (zinc finger)"/>
    <property type="match status" value="1"/>
</dbReference>
<keyword evidence="11 15" id="KW-1133">Transmembrane helix</keyword>
<feature type="domain" description="RING-type" evidence="16">
    <location>
        <begin position="165"/>
        <end position="207"/>
    </location>
</feature>
<proteinExistence type="predicted"/>
<dbReference type="SUPFAM" id="SSF57850">
    <property type="entry name" value="RING/U-box"/>
    <property type="match status" value="1"/>
</dbReference>
<comment type="pathway">
    <text evidence="3">Protein modification; protein ubiquitination.</text>
</comment>
<keyword evidence="5" id="KW-0808">Transferase</keyword>
<evidence type="ECO:0000256" key="1">
    <source>
        <dbReference type="ARBA" id="ARBA00000900"/>
    </source>
</evidence>
<keyword evidence="10" id="KW-0862">Zinc</keyword>
<evidence type="ECO:0000256" key="11">
    <source>
        <dbReference type="ARBA" id="ARBA00022989"/>
    </source>
</evidence>
<keyword evidence="9" id="KW-0833">Ubl conjugation pathway</keyword>
<dbReference type="GO" id="GO:0016567">
    <property type="term" value="P:protein ubiquitination"/>
    <property type="evidence" value="ECO:0007669"/>
    <property type="project" value="InterPro"/>
</dbReference>
<feature type="compositionally biased region" description="Polar residues" evidence="14">
    <location>
        <begin position="245"/>
        <end position="255"/>
    </location>
</feature>
<accession>A0AAV8CLL9</accession>
<evidence type="ECO:0000256" key="14">
    <source>
        <dbReference type="SAM" id="MobiDB-lite"/>
    </source>
</evidence>
<evidence type="ECO:0000259" key="16">
    <source>
        <dbReference type="PROSITE" id="PS50089"/>
    </source>
</evidence>
<keyword evidence="8 13" id="KW-0863">Zinc-finger</keyword>
<dbReference type="GO" id="GO:0008270">
    <property type="term" value="F:zinc ion binding"/>
    <property type="evidence" value="ECO:0007669"/>
    <property type="project" value="UniProtKB-KW"/>
</dbReference>
<dbReference type="Proteomes" id="UP001140206">
    <property type="component" value="Chromosome 5"/>
</dbReference>
<keyword evidence="6 15" id="KW-0812">Transmembrane</keyword>
<dbReference type="Pfam" id="PF13639">
    <property type="entry name" value="zf-RING_2"/>
    <property type="match status" value="1"/>
</dbReference>
<name>A0AAV8CLL9_9POAL</name>
<protein>
    <recommendedName>
        <fullName evidence="4">RING-type E3 ubiquitin transferase</fullName>
        <ecNumber evidence="4">2.3.2.27</ecNumber>
    </recommendedName>
</protein>
<feature type="region of interest" description="Disordered" evidence="14">
    <location>
        <begin position="220"/>
        <end position="259"/>
    </location>
</feature>
<evidence type="ECO:0000256" key="12">
    <source>
        <dbReference type="ARBA" id="ARBA00023136"/>
    </source>
</evidence>
<dbReference type="EC" id="2.3.2.27" evidence="4"/>
<organism evidence="17 18">
    <name type="scientific">Rhynchospora pubera</name>
    <dbReference type="NCBI Taxonomy" id="906938"/>
    <lineage>
        <taxon>Eukaryota</taxon>
        <taxon>Viridiplantae</taxon>
        <taxon>Streptophyta</taxon>
        <taxon>Embryophyta</taxon>
        <taxon>Tracheophyta</taxon>
        <taxon>Spermatophyta</taxon>
        <taxon>Magnoliopsida</taxon>
        <taxon>Liliopsida</taxon>
        <taxon>Poales</taxon>
        <taxon>Cyperaceae</taxon>
        <taxon>Cyperoideae</taxon>
        <taxon>Rhynchosporeae</taxon>
        <taxon>Rhynchospora</taxon>
    </lineage>
</organism>
<gene>
    <name evidence="17" type="ORF">LUZ62_090711</name>
</gene>
<dbReference type="SMART" id="SM00184">
    <property type="entry name" value="RING"/>
    <property type="match status" value="1"/>
</dbReference>
<dbReference type="AlphaFoldDB" id="A0AAV8CLL9"/>
<evidence type="ECO:0000256" key="2">
    <source>
        <dbReference type="ARBA" id="ARBA00004167"/>
    </source>
</evidence>
<keyword evidence="7" id="KW-0479">Metal-binding</keyword>
<dbReference type="FunFam" id="3.30.40.10:FF:000187">
    <property type="entry name" value="E3 ubiquitin-protein ligase ATL6"/>
    <property type="match status" value="1"/>
</dbReference>
<dbReference type="InterPro" id="IPR013083">
    <property type="entry name" value="Znf_RING/FYVE/PHD"/>
</dbReference>
<evidence type="ECO:0000313" key="18">
    <source>
        <dbReference type="Proteomes" id="UP001140206"/>
    </source>
</evidence>
<dbReference type="EMBL" id="JAMFTS010000005">
    <property type="protein sequence ID" value="KAJ4756306.1"/>
    <property type="molecule type" value="Genomic_DNA"/>
</dbReference>
<evidence type="ECO:0000256" key="8">
    <source>
        <dbReference type="ARBA" id="ARBA00022771"/>
    </source>
</evidence>
<dbReference type="InterPro" id="IPR001841">
    <property type="entry name" value="Znf_RING"/>
</dbReference>
<comment type="catalytic activity">
    <reaction evidence="1">
        <text>S-ubiquitinyl-[E2 ubiquitin-conjugating enzyme]-L-cysteine + [acceptor protein]-L-lysine = [E2 ubiquitin-conjugating enzyme]-L-cysteine + N(6)-ubiquitinyl-[acceptor protein]-L-lysine.</text>
        <dbReference type="EC" id="2.3.2.27"/>
    </reaction>
</comment>
<keyword evidence="12 15" id="KW-0472">Membrane</keyword>
<dbReference type="PROSITE" id="PS50089">
    <property type="entry name" value="ZF_RING_2"/>
    <property type="match status" value="1"/>
</dbReference>
<dbReference type="PANTHER" id="PTHR46913:SF19">
    <property type="entry name" value="RING-TYPE E3 UBIQUITIN TRANSFERASE"/>
    <property type="match status" value="1"/>
</dbReference>
<keyword evidence="18" id="KW-1185">Reference proteome</keyword>
<evidence type="ECO:0000256" key="13">
    <source>
        <dbReference type="PROSITE-ProRule" id="PRU00175"/>
    </source>
</evidence>
<evidence type="ECO:0000256" key="5">
    <source>
        <dbReference type="ARBA" id="ARBA00022679"/>
    </source>
</evidence>
<dbReference type="PANTHER" id="PTHR46913">
    <property type="entry name" value="RING-H2 FINGER PROTEIN ATL16"/>
    <property type="match status" value="1"/>
</dbReference>
<dbReference type="InterPro" id="IPR044600">
    <property type="entry name" value="ATL1/ATL16-like"/>
</dbReference>
<dbReference type="CDD" id="cd16461">
    <property type="entry name" value="RING-H2_EL5-like"/>
    <property type="match status" value="1"/>
</dbReference>
<sequence length="314" mass="33703">MPLPLPTNTMLRHPRELFPRPANATECLTSCSPECLFYDLCSAPPPVPPLPSLPPPPPSTPIHLHHFPRLLLALLIPSSLLIFLSLLFFFLCLFFSYRRRGRGLEPPPPALPLHLNPPDVTPDSDQHYVWYIRTVGLDDSAIRAISAWSYKSGDAGKGAASMASCAVCLGEFHDGELLRLLPKCGHAFHLSCIDTWLRAHANCPLCRAAVAAPPPGGFALPPSSPSNIGGDSLDGEIPNLGDGSVQGNAASSSHAQPVRRSASMGSLACKGGDFEEGSASNSQELKACFGFEVELVRSWSCSGNRFFLSRQGRG</sequence>
<evidence type="ECO:0000256" key="15">
    <source>
        <dbReference type="SAM" id="Phobius"/>
    </source>
</evidence>
<evidence type="ECO:0000256" key="7">
    <source>
        <dbReference type="ARBA" id="ARBA00022723"/>
    </source>
</evidence>
<evidence type="ECO:0000256" key="3">
    <source>
        <dbReference type="ARBA" id="ARBA00004906"/>
    </source>
</evidence>
<evidence type="ECO:0000256" key="6">
    <source>
        <dbReference type="ARBA" id="ARBA00022692"/>
    </source>
</evidence>